<name>A0A9D5CGH9_9LILI</name>
<accession>A0A9D5CGH9</accession>
<keyword evidence="4" id="KW-1185">Reference proteome</keyword>
<comment type="caution">
    <text evidence="3">The sequence shown here is derived from an EMBL/GenBank/DDBJ whole genome shotgun (WGS) entry which is preliminary data.</text>
</comment>
<evidence type="ECO:0000259" key="2">
    <source>
        <dbReference type="Pfam" id="PF16544"/>
    </source>
</evidence>
<evidence type="ECO:0000313" key="3">
    <source>
        <dbReference type="EMBL" id="KAJ0972203.1"/>
    </source>
</evidence>
<sequence length="119" mass="13451">MDERIPPGTYFQYSPSGIHSSPHHSPSIRPSSASSLDRERYLAELLAEKQKLGPFMQVLPFCSRLLNQEILWASSLADSYRIEHGSPLRLPGHPTNGSPMDLKLIGQEFKHRITLISRE</sequence>
<reference evidence="3" key="2">
    <citation type="journal article" date="2022" name="Hortic Res">
        <title>The genome of Dioscorea zingiberensis sheds light on the biosynthesis, origin and evolution of the medicinally important diosgenin saponins.</title>
        <authorList>
            <person name="Li Y."/>
            <person name="Tan C."/>
            <person name="Li Z."/>
            <person name="Guo J."/>
            <person name="Li S."/>
            <person name="Chen X."/>
            <person name="Wang C."/>
            <person name="Dai X."/>
            <person name="Yang H."/>
            <person name="Song W."/>
            <person name="Hou L."/>
            <person name="Xu J."/>
            <person name="Tong Z."/>
            <person name="Xu A."/>
            <person name="Yuan X."/>
            <person name="Wang W."/>
            <person name="Yang Q."/>
            <person name="Chen L."/>
            <person name="Sun Z."/>
            <person name="Wang K."/>
            <person name="Pan B."/>
            <person name="Chen J."/>
            <person name="Bao Y."/>
            <person name="Liu F."/>
            <person name="Qi X."/>
            <person name="Gang D.R."/>
            <person name="Wen J."/>
            <person name="Li J."/>
        </authorList>
    </citation>
    <scope>NUCLEOTIDE SEQUENCE</scope>
    <source>
        <strain evidence="3">Dzin_1.0</strain>
    </source>
</reference>
<feature type="region of interest" description="Disordered" evidence="1">
    <location>
        <begin position="1"/>
        <end position="33"/>
    </location>
</feature>
<reference evidence="3" key="1">
    <citation type="submission" date="2021-03" db="EMBL/GenBank/DDBJ databases">
        <authorList>
            <person name="Li Z."/>
            <person name="Yang C."/>
        </authorList>
    </citation>
    <scope>NUCLEOTIDE SEQUENCE</scope>
    <source>
        <strain evidence="3">Dzin_1.0</strain>
        <tissue evidence="3">Leaf</tissue>
    </source>
</reference>
<dbReference type="Pfam" id="PF16544">
    <property type="entry name" value="STAR_dimer"/>
    <property type="match status" value="1"/>
</dbReference>
<feature type="compositionally biased region" description="Low complexity" evidence="1">
    <location>
        <begin position="14"/>
        <end position="33"/>
    </location>
</feature>
<evidence type="ECO:0000256" key="1">
    <source>
        <dbReference type="SAM" id="MobiDB-lite"/>
    </source>
</evidence>
<dbReference type="EMBL" id="JAGGNH010000005">
    <property type="protein sequence ID" value="KAJ0972203.1"/>
    <property type="molecule type" value="Genomic_DNA"/>
</dbReference>
<dbReference type="InterPro" id="IPR032377">
    <property type="entry name" value="STAR_dimer"/>
</dbReference>
<dbReference type="Gene3D" id="1.20.5.4010">
    <property type="match status" value="1"/>
</dbReference>
<protein>
    <recommendedName>
        <fullName evidence="2">STAR protein homodimerisation region domain-containing protein</fullName>
    </recommendedName>
</protein>
<evidence type="ECO:0000313" key="4">
    <source>
        <dbReference type="Proteomes" id="UP001085076"/>
    </source>
</evidence>
<dbReference type="AlphaFoldDB" id="A0A9D5CGH9"/>
<dbReference type="Proteomes" id="UP001085076">
    <property type="component" value="Miscellaneous, Linkage group lg05"/>
</dbReference>
<proteinExistence type="predicted"/>
<dbReference type="OrthoDB" id="6777263at2759"/>
<feature type="domain" description="STAR protein homodimerisation region" evidence="2">
    <location>
        <begin position="40"/>
        <end position="71"/>
    </location>
</feature>
<organism evidence="3 4">
    <name type="scientific">Dioscorea zingiberensis</name>
    <dbReference type="NCBI Taxonomy" id="325984"/>
    <lineage>
        <taxon>Eukaryota</taxon>
        <taxon>Viridiplantae</taxon>
        <taxon>Streptophyta</taxon>
        <taxon>Embryophyta</taxon>
        <taxon>Tracheophyta</taxon>
        <taxon>Spermatophyta</taxon>
        <taxon>Magnoliopsida</taxon>
        <taxon>Liliopsida</taxon>
        <taxon>Dioscoreales</taxon>
        <taxon>Dioscoreaceae</taxon>
        <taxon>Dioscorea</taxon>
    </lineage>
</organism>
<gene>
    <name evidence="3" type="ORF">J5N97_020162</name>
</gene>